<organism evidence="3">
    <name type="scientific">Athelia psychrophila</name>
    <dbReference type="NCBI Taxonomy" id="1759441"/>
    <lineage>
        <taxon>Eukaryota</taxon>
        <taxon>Fungi</taxon>
        <taxon>Dikarya</taxon>
        <taxon>Basidiomycota</taxon>
        <taxon>Agaricomycotina</taxon>
        <taxon>Agaricomycetes</taxon>
        <taxon>Agaricomycetidae</taxon>
        <taxon>Atheliales</taxon>
        <taxon>Atheliaceae</taxon>
        <taxon>Athelia</taxon>
    </lineage>
</organism>
<feature type="transmembrane region" description="Helical" evidence="1">
    <location>
        <begin position="20"/>
        <end position="38"/>
    </location>
</feature>
<accession>A0A166J9Z1</accession>
<keyword evidence="1" id="KW-1133">Transmembrane helix</keyword>
<sequence>MLVSVDLAAAGLQSLQFTATGYGSVVILTAFLYDWLLSIATEVRSVQKTGLNLPISAYYLSRTCSLTYCMCVFITELSIVKDDDQIEYTKFAVWWAASAATSLLFFFRVYAVYKHSRPIRILFSFLWIIIITSPAAIVYTVHDPCTTSSNSACNFARPLSLISNGTMCINDTLVFILVSREMYSNSAIEHRPGVRDAIGVFFGGKGMYNISKSVLRSSQLYYGVTIGFQLSATFTFFLGTRYAGLIGLSYIALSSCMACRVFRMVLLCDTVPDNLNTAIAESVLRSASVDNDLDRELAAALA</sequence>
<protein>
    <recommendedName>
        <fullName evidence="2">DUF6533 domain-containing protein</fullName>
    </recommendedName>
</protein>
<feature type="domain" description="DUF6533" evidence="2">
    <location>
        <begin position="22"/>
        <end position="66"/>
    </location>
</feature>
<evidence type="ECO:0000313" key="3">
    <source>
        <dbReference type="EMBL" id="KZP20644.1"/>
    </source>
</evidence>
<evidence type="ECO:0000259" key="2">
    <source>
        <dbReference type="Pfam" id="PF20151"/>
    </source>
</evidence>
<dbReference type="OrthoDB" id="3289449at2759"/>
<reference evidence="3" key="1">
    <citation type="journal article" date="2016" name="Mol. Biol. Evol.">
        <title>Comparative Genomics of Early-Diverging Mushroom-Forming Fungi Provides Insights into the Origins of Lignocellulose Decay Capabilities.</title>
        <authorList>
            <person name="Nagy L.G."/>
            <person name="Riley R."/>
            <person name="Tritt A."/>
            <person name="Adam C."/>
            <person name="Daum C."/>
            <person name="Floudas D."/>
            <person name="Sun H."/>
            <person name="Yadav J.S."/>
            <person name="Pangilinan J."/>
            <person name="Larsson K.H."/>
            <person name="Matsuura K."/>
            <person name="Barry K."/>
            <person name="Labutti K."/>
            <person name="Kuo R."/>
            <person name="Ohm R.A."/>
            <person name="Bhattacharya S.S."/>
            <person name="Shirouzu T."/>
            <person name="Yoshinaga Y."/>
            <person name="Martin F.M."/>
            <person name="Grigoriev I.V."/>
            <person name="Hibbett D.S."/>
        </authorList>
    </citation>
    <scope>NUCLEOTIDE SEQUENCE [LARGE SCALE GENOMIC DNA]</scope>
    <source>
        <strain evidence="3">CBS 109695</strain>
    </source>
</reference>
<dbReference type="EMBL" id="KV417553">
    <property type="protein sequence ID" value="KZP20644.1"/>
    <property type="molecule type" value="Genomic_DNA"/>
</dbReference>
<feature type="transmembrane region" description="Helical" evidence="1">
    <location>
        <begin position="92"/>
        <end position="110"/>
    </location>
</feature>
<dbReference type="AlphaFoldDB" id="A0A166J9Z1"/>
<feature type="transmembrane region" description="Helical" evidence="1">
    <location>
        <begin position="122"/>
        <end position="141"/>
    </location>
</feature>
<feature type="transmembrane region" description="Helical" evidence="1">
    <location>
        <begin position="59"/>
        <end position="80"/>
    </location>
</feature>
<dbReference type="Pfam" id="PF20151">
    <property type="entry name" value="DUF6533"/>
    <property type="match status" value="1"/>
</dbReference>
<keyword evidence="1" id="KW-0812">Transmembrane</keyword>
<dbReference type="InterPro" id="IPR045340">
    <property type="entry name" value="DUF6533"/>
</dbReference>
<proteinExistence type="predicted"/>
<keyword evidence="1" id="KW-0472">Membrane</keyword>
<gene>
    <name evidence="3" type="ORF">FIBSPDRAFT_1044688</name>
</gene>
<evidence type="ECO:0000256" key="1">
    <source>
        <dbReference type="SAM" id="Phobius"/>
    </source>
</evidence>
<name>A0A166J9Z1_9AGAM</name>